<evidence type="ECO:0000256" key="1">
    <source>
        <dbReference type="SAM" id="Phobius"/>
    </source>
</evidence>
<keyword evidence="3" id="KW-1185">Reference proteome</keyword>
<organism evidence="2 3">
    <name type="scientific">Potamilus streckersoni</name>
    <dbReference type="NCBI Taxonomy" id="2493646"/>
    <lineage>
        <taxon>Eukaryota</taxon>
        <taxon>Metazoa</taxon>
        <taxon>Spiralia</taxon>
        <taxon>Lophotrochozoa</taxon>
        <taxon>Mollusca</taxon>
        <taxon>Bivalvia</taxon>
        <taxon>Autobranchia</taxon>
        <taxon>Heteroconchia</taxon>
        <taxon>Palaeoheterodonta</taxon>
        <taxon>Unionida</taxon>
        <taxon>Unionoidea</taxon>
        <taxon>Unionidae</taxon>
        <taxon>Ambleminae</taxon>
        <taxon>Lampsilini</taxon>
        <taxon>Potamilus</taxon>
    </lineage>
</organism>
<dbReference type="Gene3D" id="3.30.420.10">
    <property type="entry name" value="Ribonuclease H-like superfamily/Ribonuclease H"/>
    <property type="match status" value="1"/>
</dbReference>
<reference evidence="2" key="2">
    <citation type="journal article" date="2021" name="Genome Biol. Evol.">
        <title>Developing a high-quality reference genome for a parasitic bivalve with doubly uniparental inheritance (Bivalvia: Unionida).</title>
        <authorList>
            <person name="Smith C.H."/>
        </authorList>
    </citation>
    <scope>NUCLEOTIDE SEQUENCE</scope>
    <source>
        <strain evidence="2">CHS0354</strain>
        <tissue evidence="2">Mantle</tissue>
    </source>
</reference>
<dbReference type="EMBL" id="JAEAOA010002350">
    <property type="protein sequence ID" value="KAK3601817.1"/>
    <property type="molecule type" value="Genomic_DNA"/>
</dbReference>
<proteinExistence type="predicted"/>
<feature type="transmembrane region" description="Helical" evidence="1">
    <location>
        <begin position="6"/>
        <end position="26"/>
    </location>
</feature>
<accession>A0AAE0W642</accession>
<evidence type="ECO:0000313" key="2">
    <source>
        <dbReference type="EMBL" id="KAK3601817.1"/>
    </source>
</evidence>
<sequence>MNGLHFLPGGYVILIWIIKHAAAVIVPEINYKIEARLHDGCSVFTAELWAITKFHVWITNHLKHNYGIITDSLSALKALHIDSSKSRPNMVEKALLTRCQLKLNNKKVGSPSG</sequence>
<keyword evidence="1" id="KW-0812">Transmembrane</keyword>
<dbReference type="InterPro" id="IPR036397">
    <property type="entry name" value="RNaseH_sf"/>
</dbReference>
<evidence type="ECO:0000313" key="3">
    <source>
        <dbReference type="Proteomes" id="UP001195483"/>
    </source>
</evidence>
<comment type="caution">
    <text evidence="2">The sequence shown here is derived from an EMBL/GenBank/DDBJ whole genome shotgun (WGS) entry which is preliminary data.</text>
</comment>
<keyword evidence="1" id="KW-1133">Transmembrane helix</keyword>
<evidence type="ECO:0008006" key="4">
    <source>
        <dbReference type="Google" id="ProtNLM"/>
    </source>
</evidence>
<name>A0AAE0W642_9BIVA</name>
<reference evidence="2" key="3">
    <citation type="submission" date="2023-05" db="EMBL/GenBank/DDBJ databases">
        <authorList>
            <person name="Smith C.H."/>
        </authorList>
    </citation>
    <scope>NUCLEOTIDE SEQUENCE</scope>
    <source>
        <strain evidence="2">CHS0354</strain>
        <tissue evidence="2">Mantle</tissue>
    </source>
</reference>
<dbReference type="Proteomes" id="UP001195483">
    <property type="component" value="Unassembled WGS sequence"/>
</dbReference>
<dbReference type="AlphaFoldDB" id="A0AAE0W642"/>
<keyword evidence="1" id="KW-0472">Membrane</keyword>
<dbReference type="GO" id="GO:0003676">
    <property type="term" value="F:nucleic acid binding"/>
    <property type="evidence" value="ECO:0007669"/>
    <property type="project" value="InterPro"/>
</dbReference>
<gene>
    <name evidence="2" type="ORF">CHS0354_041734</name>
</gene>
<protein>
    <recommendedName>
        <fullName evidence="4">RNase H type-1 domain-containing protein</fullName>
    </recommendedName>
</protein>
<reference evidence="2" key="1">
    <citation type="journal article" date="2021" name="Genome Biol. Evol.">
        <title>A High-Quality Reference Genome for a Parasitic Bivalve with Doubly Uniparental Inheritance (Bivalvia: Unionida).</title>
        <authorList>
            <person name="Smith C.H."/>
        </authorList>
    </citation>
    <scope>NUCLEOTIDE SEQUENCE</scope>
    <source>
        <strain evidence="2">CHS0354</strain>
    </source>
</reference>